<dbReference type="Proteomes" id="UP000012338">
    <property type="component" value="Unassembled WGS sequence"/>
</dbReference>
<dbReference type="EMBL" id="KB733458">
    <property type="protein sequence ID" value="ENI03927.1"/>
    <property type="molecule type" value="Genomic_DNA"/>
</dbReference>
<dbReference type="HOGENOM" id="CLU_2291408_0_0_1"/>
<dbReference type="AlphaFoldDB" id="N4XFK3"/>
<reference evidence="3" key="2">
    <citation type="journal article" date="2013" name="PLoS Genet.">
        <title>Comparative genome structure, secondary metabolite, and effector coding capacity across Cochliobolus pathogens.</title>
        <authorList>
            <person name="Condon B.J."/>
            <person name="Leng Y."/>
            <person name="Wu D."/>
            <person name="Bushley K.E."/>
            <person name="Ohm R.A."/>
            <person name="Otillar R."/>
            <person name="Martin J."/>
            <person name="Schackwitz W."/>
            <person name="Grimwood J."/>
            <person name="MohdZainudin N."/>
            <person name="Xue C."/>
            <person name="Wang R."/>
            <person name="Manning V.A."/>
            <person name="Dhillon B."/>
            <person name="Tu Z.J."/>
            <person name="Steffenson B.J."/>
            <person name="Salamov A."/>
            <person name="Sun H."/>
            <person name="Lowry S."/>
            <person name="LaButti K."/>
            <person name="Han J."/>
            <person name="Copeland A."/>
            <person name="Lindquist E."/>
            <person name="Barry K."/>
            <person name="Schmutz J."/>
            <person name="Baker S.E."/>
            <person name="Ciuffetti L.M."/>
            <person name="Grigoriev I.V."/>
            <person name="Zhong S."/>
            <person name="Turgeon B.G."/>
        </authorList>
    </citation>
    <scope>NUCLEOTIDE SEQUENCE [LARGE SCALE GENOMIC DNA]</scope>
    <source>
        <strain evidence="3">C4 / ATCC 48331 / race T</strain>
    </source>
</reference>
<proteinExistence type="predicted"/>
<feature type="chain" id="PRO_5004124829" evidence="1">
    <location>
        <begin position="17"/>
        <end position="101"/>
    </location>
</feature>
<sequence>MLRYIILFAYLLIVFSQDSTNKVWNISGTCGNDDVCDIDTQRARGIRRRWERWKDIMYAPGHQMHICLGLPVSTRWEGGCSNIMNKSGALDLIWSSVLLAS</sequence>
<accession>N4XFK3</accession>
<evidence type="ECO:0000313" key="2">
    <source>
        <dbReference type="EMBL" id="ENI03927.1"/>
    </source>
</evidence>
<reference evidence="2 3" key="1">
    <citation type="journal article" date="2012" name="PLoS Pathog.">
        <title>Diverse lifestyles and strategies of plant pathogenesis encoded in the genomes of eighteen Dothideomycetes fungi.</title>
        <authorList>
            <person name="Ohm R.A."/>
            <person name="Feau N."/>
            <person name="Henrissat B."/>
            <person name="Schoch C.L."/>
            <person name="Horwitz B.A."/>
            <person name="Barry K.W."/>
            <person name="Condon B.J."/>
            <person name="Copeland A.C."/>
            <person name="Dhillon B."/>
            <person name="Glaser F."/>
            <person name="Hesse C.N."/>
            <person name="Kosti I."/>
            <person name="LaButti K."/>
            <person name="Lindquist E.A."/>
            <person name="Lucas S."/>
            <person name="Salamov A.A."/>
            <person name="Bradshaw R.E."/>
            <person name="Ciuffetti L."/>
            <person name="Hamelin R.C."/>
            <person name="Kema G.H.J."/>
            <person name="Lawrence C."/>
            <person name="Scott J.A."/>
            <person name="Spatafora J.W."/>
            <person name="Turgeon B.G."/>
            <person name="de Wit P.J.G.M."/>
            <person name="Zhong S."/>
            <person name="Goodwin S.B."/>
            <person name="Grigoriev I.V."/>
        </authorList>
    </citation>
    <scope>NUCLEOTIDE SEQUENCE [LARGE SCALE GENOMIC DNA]</scope>
    <source>
        <strain evidence="3">C4 / ATCC 48331 / race T</strain>
    </source>
</reference>
<protein>
    <submittedName>
        <fullName evidence="2">Uncharacterized protein</fullName>
    </submittedName>
</protein>
<keyword evidence="3" id="KW-1185">Reference proteome</keyword>
<evidence type="ECO:0000256" key="1">
    <source>
        <dbReference type="SAM" id="SignalP"/>
    </source>
</evidence>
<evidence type="ECO:0000313" key="3">
    <source>
        <dbReference type="Proteomes" id="UP000012338"/>
    </source>
</evidence>
<gene>
    <name evidence="2" type="ORF">COCC4DRAFT_32708</name>
</gene>
<name>N4XFK3_COCH4</name>
<keyword evidence="1" id="KW-0732">Signal</keyword>
<organism evidence="2 3">
    <name type="scientific">Cochliobolus heterostrophus (strain C4 / ATCC 48331 / race T)</name>
    <name type="common">Southern corn leaf blight fungus</name>
    <name type="synonym">Bipolaris maydis</name>
    <dbReference type="NCBI Taxonomy" id="665024"/>
    <lineage>
        <taxon>Eukaryota</taxon>
        <taxon>Fungi</taxon>
        <taxon>Dikarya</taxon>
        <taxon>Ascomycota</taxon>
        <taxon>Pezizomycotina</taxon>
        <taxon>Dothideomycetes</taxon>
        <taxon>Pleosporomycetidae</taxon>
        <taxon>Pleosporales</taxon>
        <taxon>Pleosporineae</taxon>
        <taxon>Pleosporaceae</taxon>
        <taxon>Bipolaris</taxon>
    </lineage>
</organism>
<feature type="signal peptide" evidence="1">
    <location>
        <begin position="1"/>
        <end position="16"/>
    </location>
</feature>